<keyword evidence="2" id="KW-1185">Reference proteome</keyword>
<dbReference type="Proteomes" id="UP000796880">
    <property type="component" value="Unassembled WGS sequence"/>
</dbReference>
<proteinExistence type="predicted"/>
<accession>A0A8K0MKS1</accession>
<dbReference type="OrthoDB" id="1906820at2759"/>
<protein>
    <recommendedName>
        <fullName evidence="3">RNase H type-1 domain-containing protein</fullName>
    </recommendedName>
</protein>
<evidence type="ECO:0000313" key="1">
    <source>
        <dbReference type="EMBL" id="KAF3449704.1"/>
    </source>
</evidence>
<gene>
    <name evidence="1" type="ORF">FNV43_RR10435</name>
</gene>
<evidence type="ECO:0008006" key="3">
    <source>
        <dbReference type="Google" id="ProtNLM"/>
    </source>
</evidence>
<evidence type="ECO:0000313" key="2">
    <source>
        <dbReference type="Proteomes" id="UP000796880"/>
    </source>
</evidence>
<reference evidence="1" key="1">
    <citation type="submission" date="2020-03" db="EMBL/GenBank/DDBJ databases">
        <title>A high-quality chromosome-level genome assembly of a woody plant with both climbing and erect habits, Rhamnella rubrinervis.</title>
        <authorList>
            <person name="Lu Z."/>
            <person name="Yang Y."/>
            <person name="Zhu X."/>
            <person name="Sun Y."/>
        </authorList>
    </citation>
    <scope>NUCLEOTIDE SEQUENCE</scope>
    <source>
        <strain evidence="1">BYM</strain>
        <tissue evidence="1">Leaf</tissue>
    </source>
</reference>
<sequence>MILAMYTTWHFRNGCLFKGENDIKKAISFFEKFVEFSSSAENILIRNTKKEVIPVVPQYYLTINTDITIGISCFIIVMTVRDREGKLVYLASEKVQNMEPNLAKLKAIGWATSIAMDLKLGFSFWFCDSLSTISTINSEEEPCSWDTYLEASTIRRRFRSNPWSMH</sequence>
<dbReference type="EMBL" id="VOIH02000004">
    <property type="protein sequence ID" value="KAF3449704.1"/>
    <property type="molecule type" value="Genomic_DNA"/>
</dbReference>
<dbReference type="AlphaFoldDB" id="A0A8K0MKS1"/>
<name>A0A8K0MKS1_9ROSA</name>
<organism evidence="1 2">
    <name type="scientific">Rhamnella rubrinervis</name>
    <dbReference type="NCBI Taxonomy" id="2594499"/>
    <lineage>
        <taxon>Eukaryota</taxon>
        <taxon>Viridiplantae</taxon>
        <taxon>Streptophyta</taxon>
        <taxon>Embryophyta</taxon>
        <taxon>Tracheophyta</taxon>
        <taxon>Spermatophyta</taxon>
        <taxon>Magnoliopsida</taxon>
        <taxon>eudicotyledons</taxon>
        <taxon>Gunneridae</taxon>
        <taxon>Pentapetalae</taxon>
        <taxon>rosids</taxon>
        <taxon>fabids</taxon>
        <taxon>Rosales</taxon>
        <taxon>Rhamnaceae</taxon>
        <taxon>rhamnoid group</taxon>
        <taxon>Rhamneae</taxon>
        <taxon>Rhamnella</taxon>
    </lineage>
</organism>
<comment type="caution">
    <text evidence="1">The sequence shown here is derived from an EMBL/GenBank/DDBJ whole genome shotgun (WGS) entry which is preliminary data.</text>
</comment>